<dbReference type="AlphaFoldDB" id="A0AAD5G1M1"/>
<dbReference type="PROSITE" id="PS00171">
    <property type="entry name" value="TIM_1"/>
    <property type="match status" value="1"/>
</dbReference>
<dbReference type="GO" id="GO:0019563">
    <property type="term" value="P:glycerol catabolic process"/>
    <property type="evidence" value="ECO:0007669"/>
    <property type="project" value="TreeGrafter"/>
</dbReference>
<dbReference type="GO" id="GO:0006094">
    <property type="term" value="P:gluconeogenesis"/>
    <property type="evidence" value="ECO:0007669"/>
    <property type="project" value="UniProtKB-KW"/>
</dbReference>
<dbReference type="PANTHER" id="PTHR21139:SF41">
    <property type="entry name" value="TRIOSEPHOSPHATE ISOMERASE"/>
    <property type="match status" value="1"/>
</dbReference>
<protein>
    <recommendedName>
        <fullName evidence="7 11">Triosephosphate isomerase</fullName>
        <ecNumber evidence="6 11">5.3.1.1</ecNumber>
    </recommendedName>
</protein>
<gene>
    <name evidence="12" type="ORF">KGF57_000058</name>
</gene>
<evidence type="ECO:0000256" key="7">
    <source>
        <dbReference type="ARBA" id="ARBA00019397"/>
    </source>
</evidence>
<dbReference type="GeneID" id="76148118"/>
<evidence type="ECO:0000256" key="9">
    <source>
        <dbReference type="ARBA" id="ARBA00023152"/>
    </source>
</evidence>
<dbReference type="HAMAP" id="MF_00147_B">
    <property type="entry name" value="TIM_B"/>
    <property type="match status" value="1"/>
</dbReference>
<keyword evidence="13" id="KW-1185">Reference proteome</keyword>
<dbReference type="RefSeq" id="XP_051611477.1">
    <property type="nucleotide sequence ID" value="XM_051755062.1"/>
</dbReference>
<comment type="pathway">
    <text evidence="2 11">Carbohydrate degradation; glycolysis; D-glyceraldehyde 3-phosphate from glycerone phosphate: step 1/1.</text>
</comment>
<evidence type="ECO:0000256" key="10">
    <source>
        <dbReference type="ARBA" id="ARBA00023235"/>
    </source>
</evidence>
<dbReference type="NCBIfam" id="TIGR00419">
    <property type="entry name" value="tim"/>
    <property type="match status" value="1"/>
</dbReference>
<dbReference type="InterPro" id="IPR022896">
    <property type="entry name" value="TrioseP_Isoase_bac/euk"/>
</dbReference>
<dbReference type="InterPro" id="IPR013785">
    <property type="entry name" value="Aldolase_TIM"/>
</dbReference>
<dbReference type="EC" id="5.3.1.1" evidence="6 11"/>
<dbReference type="PANTHER" id="PTHR21139">
    <property type="entry name" value="TRIOSEPHOSPHATE ISOMERASE"/>
    <property type="match status" value="1"/>
</dbReference>
<dbReference type="GO" id="GO:0046166">
    <property type="term" value="P:glyceraldehyde-3-phosphate biosynthetic process"/>
    <property type="evidence" value="ECO:0007669"/>
    <property type="project" value="TreeGrafter"/>
</dbReference>
<evidence type="ECO:0000256" key="8">
    <source>
        <dbReference type="ARBA" id="ARBA00022432"/>
    </source>
</evidence>
<dbReference type="Gene3D" id="3.20.20.70">
    <property type="entry name" value="Aldolase class I"/>
    <property type="match status" value="1"/>
</dbReference>
<keyword evidence="9 11" id="KW-0324">Glycolysis</keyword>
<dbReference type="InterPro" id="IPR035990">
    <property type="entry name" value="TIM_sf"/>
</dbReference>
<evidence type="ECO:0000256" key="11">
    <source>
        <dbReference type="RuleBase" id="RU363013"/>
    </source>
</evidence>
<dbReference type="InterPro" id="IPR020861">
    <property type="entry name" value="Triosephosphate_isomerase_AS"/>
</dbReference>
<comment type="pathway">
    <text evidence="3 11">Carbohydrate biosynthesis; gluconeogenesis.</text>
</comment>
<evidence type="ECO:0000256" key="5">
    <source>
        <dbReference type="ARBA" id="ARBA00011738"/>
    </source>
</evidence>
<accession>A0AAD5G1M1</accession>
<dbReference type="Pfam" id="PF00121">
    <property type="entry name" value="TIM"/>
    <property type="match status" value="1"/>
</dbReference>
<dbReference type="EMBL" id="JAIHNG010000001">
    <property type="protein sequence ID" value="KAI5968943.1"/>
    <property type="molecule type" value="Genomic_DNA"/>
</dbReference>
<proteinExistence type="inferred from homology"/>
<evidence type="ECO:0000256" key="4">
    <source>
        <dbReference type="ARBA" id="ARBA00007422"/>
    </source>
</evidence>
<dbReference type="SUPFAM" id="SSF51351">
    <property type="entry name" value="Triosephosphate isomerase (TIM)"/>
    <property type="match status" value="1"/>
</dbReference>
<sequence>MARQFFVGGNFKANGTKSSVTSIIDNLNKQDLPKDVQVVIAPPSLYLGLAIAENKQPTVEVGAQNVFNKGTGAFTGEICAEQVVDVGAKWTLTGHSERRTILKESDDFVAEKTKYALDNGLSVILCIGETLDERKGGITLDVCARQLDAVSKIIKDWSKIVVAYEPVWAIGTGLAATPDDAEETHKGIREHLAKTIGQDQAEKVQILYGGSVNGKNAPEFKDKANVDGFLVGGASLKPEFVDIIKSRL</sequence>
<dbReference type="CDD" id="cd00311">
    <property type="entry name" value="TIM"/>
    <property type="match status" value="1"/>
</dbReference>
<comment type="subunit">
    <text evidence="5">Homodimer.</text>
</comment>
<dbReference type="GO" id="GO:0005829">
    <property type="term" value="C:cytosol"/>
    <property type="evidence" value="ECO:0007669"/>
    <property type="project" value="TreeGrafter"/>
</dbReference>
<dbReference type="PROSITE" id="PS51440">
    <property type="entry name" value="TIM_2"/>
    <property type="match status" value="1"/>
</dbReference>
<evidence type="ECO:0000256" key="6">
    <source>
        <dbReference type="ARBA" id="ARBA00011940"/>
    </source>
</evidence>
<evidence type="ECO:0000256" key="3">
    <source>
        <dbReference type="ARBA" id="ARBA00004742"/>
    </source>
</evidence>
<organism evidence="12 13">
    <name type="scientific">Candida theae</name>
    <dbReference type="NCBI Taxonomy" id="1198502"/>
    <lineage>
        <taxon>Eukaryota</taxon>
        <taxon>Fungi</taxon>
        <taxon>Dikarya</taxon>
        <taxon>Ascomycota</taxon>
        <taxon>Saccharomycotina</taxon>
        <taxon>Pichiomycetes</taxon>
        <taxon>Debaryomycetaceae</taxon>
        <taxon>Candida/Lodderomyces clade</taxon>
        <taxon>Candida</taxon>
    </lineage>
</organism>
<evidence type="ECO:0000313" key="12">
    <source>
        <dbReference type="EMBL" id="KAI5968943.1"/>
    </source>
</evidence>
<comment type="similarity">
    <text evidence="4 11">Belongs to the triosephosphate isomerase family.</text>
</comment>
<dbReference type="GO" id="GO:0006096">
    <property type="term" value="P:glycolytic process"/>
    <property type="evidence" value="ECO:0007669"/>
    <property type="project" value="UniProtKB-KW"/>
</dbReference>
<dbReference type="InterPro" id="IPR000652">
    <property type="entry name" value="Triosephosphate_isomerase"/>
</dbReference>
<evidence type="ECO:0000256" key="1">
    <source>
        <dbReference type="ARBA" id="ARBA00000474"/>
    </source>
</evidence>
<keyword evidence="10 11" id="KW-0413">Isomerase</keyword>
<dbReference type="GO" id="GO:0004807">
    <property type="term" value="F:triose-phosphate isomerase activity"/>
    <property type="evidence" value="ECO:0007669"/>
    <property type="project" value="UniProtKB-EC"/>
</dbReference>
<name>A0AAD5G1M1_9ASCO</name>
<comment type="caution">
    <text evidence="12">The sequence shown here is derived from an EMBL/GenBank/DDBJ whole genome shotgun (WGS) entry which is preliminary data.</text>
</comment>
<reference evidence="12 13" key="1">
    <citation type="journal article" date="2022" name="DNA Res.">
        <title>Genome analysis of five recently described species of the CUG-Ser clade uncovers Candida theae as a new hybrid lineage with pathogenic potential in the Candida parapsilosis species complex.</title>
        <authorList>
            <person name="Mixao V."/>
            <person name="Del Olmo V."/>
            <person name="Hegedusova E."/>
            <person name="Saus E."/>
            <person name="Pryszcz L."/>
            <person name="Cillingova A."/>
            <person name="Nosek J."/>
            <person name="Gabaldon T."/>
        </authorList>
    </citation>
    <scope>NUCLEOTIDE SEQUENCE [LARGE SCALE GENOMIC DNA]</scope>
    <source>
        <strain evidence="12 13">CBS 12239</strain>
    </source>
</reference>
<comment type="catalytic activity">
    <reaction evidence="1 11">
        <text>D-glyceraldehyde 3-phosphate = dihydroxyacetone phosphate</text>
        <dbReference type="Rhea" id="RHEA:18585"/>
        <dbReference type="ChEBI" id="CHEBI:57642"/>
        <dbReference type="ChEBI" id="CHEBI:59776"/>
        <dbReference type="EC" id="5.3.1.1"/>
    </reaction>
</comment>
<dbReference type="Proteomes" id="UP001204833">
    <property type="component" value="Unassembled WGS sequence"/>
</dbReference>
<evidence type="ECO:0000313" key="13">
    <source>
        <dbReference type="Proteomes" id="UP001204833"/>
    </source>
</evidence>
<dbReference type="FunFam" id="3.20.20.70:FF:000025">
    <property type="entry name" value="Triosephosphate isomerase"/>
    <property type="match status" value="1"/>
</dbReference>
<keyword evidence="8 11" id="KW-0312">Gluconeogenesis</keyword>
<evidence type="ECO:0000256" key="2">
    <source>
        <dbReference type="ARBA" id="ARBA00004680"/>
    </source>
</evidence>